<dbReference type="STRING" id="149040.A0A194X5N7"/>
<dbReference type="InterPro" id="IPR002698">
    <property type="entry name" value="FTHF_cligase"/>
</dbReference>
<dbReference type="Proteomes" id="UP000070700">
    <property type="component" value="Unassembled WGS sequence"/>
</dbReference>
<dbReference type="GeneID" id="28814959"/>
<proteinExistence type="predicted"/>
<dbReference type="SUPFAM" id="SSF100950">
    <property type="entry name" value="NagB/RpiA/CoA transferase-like"/>
    <property type="match status" value="1"/>
</dbReference>
<keyword evidence="1" id="KW-0436">Ligase</keyword>
<dbReference type="RefSeq" id="XP_018069467.1">
    <property type="nucleotide sequence ID" value="XM_018205233.1"/>
</dbReference>
<dbReference type="Gene3D" id="3.40.50.10420">
    <property type="entry name" value="NagB/RpiA/CoA transferase-like"/>
    <property type="match status" value="1"/>
</dbReference>
<accession>A0A194X5N7</accession>
<gene>
    <name evidence="1" type="ORF">LY89DRAFT_129900</name>
</gene>
<dbReference type="KEGG" id="psco:LY89DRAFT_129900"/>
<dbReference type="EMBL" id="KQ947419">
    <property type="protein sequence ID" value="KUJ15112.1"/>
    <property type="molecule type" value="Genomic_DNA"/>
</dbReference>
<keyword evidence="2" id="KW-1185">Reference proteome</keyword>
<evidence type="ECO:0000313" key="1">
    <source>
        <dbReference type="EMBL" id="KUJ15112.1"/>
    </source>
</evidence>
<dbReference type="GO" id="GO:0016874">
    <property type="term" value="F:ligase activity"/>
    <property type="evidence" value="ECO:0007669"/>
    <property type="project" value="UniProtKB-KW"/>
</dbReference>
<reference evidence="1 2" key="1">
    <citation type="submission" date="2015-10" db="EMBL/GenBank/DDBJ databases">
        <title>Full genome of DAOMC 229536 Phialocephala scopiformis, a fungal endophyte of spruce producing the potent anti-insectan compound rugulosin.</title>
        <authorList>
            <consortium name="DOE Joint Genome Institute"/>
            <person name="Walker A.K."/>
            <person name="Frasz S.L."/>
            <person name="Seifert K.A."/>
            <person name="Miller J.D."/>
            <person name="Mondo S.J."/>
            <person name="Labutti K."/>
            <person name="Lipzen A."/>
            <person name="Dockter R."/>
            <person name="Kennedy M."/>
            <person name="Grigoriev I.V."/>
            <person name="Spatafora J.W."/>
        </authorList>
    </citation>
    <scope>NUCLEOTIDE SEQUENCE [LARGE SCALE GENOMIC DNA]</scope>
    <source>
        <strain evidence="1 2">CBS 120377</strain>
    </source>
</reference>
<dbReference type="PANTHER" id="PTHR13017:SF0">
    <property type="entry name" value="METHENYLTETRAHYDROFOLATE SYNTHASE DOMAIN-CONTAINING PROTEIN"/>
    <property type="match status" value="1"/>
</dbReference>
<dbReference type="GO" id="GO:0005737">
    <property type="term" value="C:cytoplasm"/>
    <property type="evidence" value="ECO:0007669"/>
    <property type="project" value="TreeGrafter"/>
</dbReference>
<protein>
    <submittedName>
        <fullName evidence="1">5-formyltetrahydrofolate cyclo-ligase</fullName>
    </submittedName>
</protein>
<sequence length="256" mass="28782">MTTTINANSHKSLIRNKVWSRLRAVALPDSRFHHDYSSFIADFEGSSAATDLLQSLPAYQNAHLIFIAPDNCLQELRYRSLTDGKKVIVTTYGIRRGFWILDPEQIHESQWQMASVLDGMENIGRHMTLADISELPTDIALMVTGTGAINLKGLRFGKGHGYFDLEWAMLYSIGKANQRTQTIAVVHECQVLDEELRGEVWDTGCDFVVTNDKVINVKDASKPSCGILWDKLEDGMLEDIEPLKELEAIKKRSRAG</sequence>
<dbReference type="InterPro" id="IPR037171">
    <property type="entry name" value="NagB/RpiA_transferase-like"/>
</dbReference>
<dbReference type="InParanoid" id="A0A194X5N7"/>
<dbReference type="PANTHER" id="PTHR13017">
    <property type="entry name" value="5-FORMYLTETRAHYDROFOLATE CYCLO-LIGASE-RELATED"/>
    <property type="match status" value="1"/>
</dbReference>
<dbReference type="OrthoDB" id="433414at2759"/>
<dbReference type="InterPro" id="IPR024185">
    <property type="entry name" value="FTHF_cligase-like_sf"/>
</dbReference>
<dbReference type="AlphaFoldDB" id="A0A194X5N7"/>
<organism evidence="1 2">
    <name type="scientific">Mollisia scopiformis</name>
    <name type="common">Conifer needle endophyte fungus</name>
    <name type="synonym">Phialocephala scopiformis</name>
    <dbReference type="NCBI Taxonomy" id="149040"/>
    <lineage>
        <taxon>Eukaryota</taxon>
        <taxon>Fungi</taxon>
        <taxon>Dikarya</taxon>
        <taxon>Ascomycota</taxon>
        <taxon>Pezizomycotina</taxon>
        <taxon>Leotiomycetes</taxon>
        <taxon>Helotiales</taxon>
        <taxon>Mollisiaceae</taxon>
        <taxon>Mollisia</taxon>
    </lineage>
</organism>
<dbReference type="Pfam" id="PF01812">
    <property type="entry name" value="5-FTHF_cyc-lig"/>
    <property type="match status" value="1"/>
</dbReference>
<name>A0A194X5N7_MOLSC</name>
<evidence type="ECO:0000313" key="2">
    <source>
        <dbReference type="Proteomes" id="UP000070700"/>
    </source>
</evidence>